<feature type="region of interest" description="Disordered" evidence="1">
    <location>
        <begin position="46"/>
        <end position="100"/>
    </location>
</feature>
<gene>
    <name evidence="2" type="ORF">CHARACLAT_022416</name>
</gene>
<comment type="caution">
    <text evidence="2">The sequence shown here is derived from an EMBL/GenBank/DDBJ whole genome shotgun (WGS) entry which is preliminary data.</text>
</comment>
<dbReference type="Proteomes" id="UP001352852">
    <property type="component" value="Unassembled WGS sequence"/>
</dbReference>
<feature type="compositionally biased region" description="Basic and acidic residues" evidence="1">
    <location>
        <begin position="46"/>
        <end position="71"/>
    </location>
</feature>
<evidence type="ECO:0000313" key="3">
    <source>
        <dbReference type="Proteomes" id="UP001352852"/>
    </source>
</evidence>
<accession>A0ABU7EMP2</accession>
<dbReference type="EMBL" id="JAHUTJ010059658">
    <property type="protein sequence ID" value="MED6288031.1"/>
    <property type="molecule type" value="Genomic_DNA"/>
</dbReference>
<reference evidence="2 3" key="1">
    <citation type="submission" date="2021-06" db="EMBL/GenBank/DDBJ databases">
        <authorList>
            <person name="Palmer J.M."/>
        </authorList>
    </citation>
    <scope>NUCLEOTIDE SEQUENCE [LARGE SCALE GENOMIC DNA]</scope>
    <source>
        <strain evidence="2 3">CL_MEX2019</strain>
        <tissue evidence="2">Muscle</tissue>
    </source>
</reference>
<protein>
    <submittedName>
        <fullName evidence="2">Uncharacterized protein</fullName>
    </submittedName>
</protein>
<evidence type="ECO:0000313" key="2">
    <source>
        <dbReference type="EMBL" id="MED6288031.1"/>
    </source>
</evidence>
<proteinExistence type="predicted"/>
<feature type="compositionally biased region" description="Basic and acidic residues" evidence="1">
    <location>
        <begin position="87"/>
        <end position="100"/>
    </location>
</feature>
<organism evidence="2 3">
    <name type="scientific">Characodon lateralis</name>
    <dbReference type="NCBI Taxonomy" id="208331"/>
    <lineage>
        <taxon>Eukaryota</taxon>
        <taxon>Metazoa</taxon>
        <taxon>Chordata</taxon>
        <taxon>Craniata</taxon>
        <taxon>Vertebrata</taxon>
        <taxon>Euteleostomi</taxon>
        <taxon>Actinopterygii</taxon>
        <taxon>Neopterygii</taxon>
        <taxon>Teleostei</taxon>
        <taxon>Neoteleostei</taxon>
        <taxon>Acanthomorphata</taxon>
        <taxon>Ovalentaria</taxon>
        <taxon>Atherinomorphae</taxon>
        <taxon>Cyprinodontiformes</taxon>
        <taxon>Goodeidae</taxon>
        <taxon>Characodon</taxon>
    </lineage>
</organism>
<evidence type="ECO:0000256" key="1">
    <source>
        <dbReference type="SAM" id="MobiDB-lite"/>
    </source>
</evidence>
<name>A0ABU7EMP2_9TELE</name>
<sequence length="100" mass="11777">MVASESGLNGYLTNPKDRATVRLKDYELETRKLTQFKEKIRSIQDDNKESLLEEYSEDGRPEQREDHRADPEIPTYDLTVETEIEEEGNKSEQEQDQRKD</sequence>
<keyword evidence="3" id="KW-1185">Reference proteome</keyword>